<dbReference type="PANTHER" id="PTHR43477">
    <property type="entry name" value="DIHYDROANTICAPSIN 7-DEHYDROGENASE"/>
    <property type="match status" value="1"/>
</dbReference>
<accession>A0A1I3DPV0</accession>
<dbReference type="EMBL" id="FOQU01000001">
    <property type="protein sequence ID" value="SFH88693.1"/>
    <property type="molecule type" value="Genomic_DNA"/>
</dbReference>
<evidence type="ECO:0000256" key="1">
    <source>
        <dbReference type="ARBA" id="ARBA00006484"/>
    </source>
</evidence>
<dbReference type="InterPro" id="IPR002347">
    <property type="entry name" value="SDR_fam"/>
</dbReference>
<dbReference type="SUPFAM" id="SSF51735">
    <property type="entry name" value="NAD(P)-binding Rossmann-fold domains"/>
    <property type="match status" value="1"/>
</dbReference>
<dbReference type="GO" id="GO:0016491">
    <property type="term" value="F:oxidoreductase activity"/>
    <property type="evidence" value="ECO:0007669"/>
    <property type="project" value="UniProtKB-KW"/>
</dbReference>
<dbReference type="InterPro" id="IPR036291">
    <property type="entry name" value="NAD(P)-bd_dom_sf"/>
</dbReference>
<dbReference type="Gene3D" id="3.40.50.720">
    <property type="entry name" value="NAD(P)-binding Rossmann-like Domain"/>
    <property type="match status" value="1"/>
</dbReference>
<dbReference type="InterPro" id="IPR051122">
    <property type="entry name" value="SDR_DHRS6-like"/>
</dbReference>
<name>A0A1I3DPV0_9BURK</name>
<dbReference type="PRINTS" id="PR00081">
    <property type="entry name" value="GDHRDH"/>
</dbReference>
<dbReference type="PANTHER" id="PTHR43477:SF1">
    <property type="entry name" value="DIHYDROANTICAPSIN 7-DEHYDROGENASE"/>
    <property type="match status" value="1"/>
</dbReference>
<keyword evidence="4" id="KW-1185">Reference proteome</keyword>
<dbReference type="RefSeq" id="WP_091006859.1">
    <property type="nucleotide sequence ID" value="NZ_CP041743.1"/>
</dbReference>
<organism evidence="3 4">
    <name type="scientific">Paraburkholderia megapolitana</name>
    <dbReference type="NCBI Taxonomy" id="420953"/>
    <lineage>
        <taxon>Bacteria</taxon>
        <taxon>Pseudomonadati</taxon>
        <taxon>Pseudomonadota</taxon>
        <taxon>Betaproteobacteria</taxon>
        <taxon>Burkholderiales</taxon>
        <taxon>Burkholderiaceae</taxon>
        <taxon>Paraburkholderia</taxon>
    </lineage>
</organism>
<protein>
    <submittedName>
        <fullName evidence="3">NAD(P)-dependent dehydrogenase, short-chain alcohol dehydrogenase family</fullName>
    </submittedName>
</protein>
<gene>
    <name evidence="3" type="ORF">SAMN05192543_101454</name>
</gene>
<dbReference type="NCBIfam" id="NF005449">
    <property type="entry name" value="PRK07041.1"/>
    <property type="match status" value="1"/>
</dbReference>
<reference evidence="3 4" key="1">
    <citation type="submission" date="2016-10" db="EMBL/GenBank/DDBJ databases">
        <authorList>
            <person name="de Groot N.N."/>
        </authorList>
    </citation>
    <scope>NUCLEOTIDE SEQUENCE [LARGE SCALE GENOMIC DNA]</scope>
    <source>
        <strain evidence="3 4">LMG 23650</strain>
    </source>
</reference>
<dbReference type="AlphaFoldDB" id="A0A1I3DPV0"/>
<sequence length="243" mass="25350">MASLKGQKIVVVGGSSGIGLGVAAAALQHGADVVIVGRSSEKLEAAQCSLGQDRRVTSFAVDITKEQDVARAFDDVGPFDHLVSTAGTPPPGDAIERIDIDVVRRFFDSKLISAVTLAKHAARTLRKGGSMTFTSGINKDRPPVPGGAVVAATAGSFGYFAHALALELAPTRVNVVSPGWVDTPMWDDMVGEAKVGYFAQMAARLPAGRIATPADVAAAYVYLMESELTTGETMHIDGGQRLV</sequence>
<proteinExistence type="inferred from homology"/>
<evidence type="ECO:0000313" key="3">
    <source>
        <dbReference type="EMBL" id="SFH88693.1"/>
    </source>
</evidence>
<comment type="similarity">
    <text evidence="1">Belongs to the short-chain dehydrogenases/reductases (SDR) family.</text>
</comment>
<evidence type="ECO:0000313" key="4">
    <source>
        <dbReference type="Proteomes" id="UP000199548"/>
    </source>
</evidence>
<keyword evidence="2" id="KW-0560">Oxidoreductase</keyword>
<dbReference type="Proteomes" id="UP000199548">
    <property type="component" value="Unassembled WGS sequence"/>
</dbReference>
<dbReference type="Pfam" id="PF13561">
    <property type="entry name" value="adh_short_C2"/>
    <property type="match status" value="1"/>
</dbReference>
<evidence type="ECO:0000256" key="2">
    <source>
        <dbReference type="ARBA" id="ARBA00023002"/>
    </source>
</evidence>
<dbReference type="STRING" id="420953.SAMN05192543_101454"/>
<dbReference type="OrthoDB" id="9806974at2"/>